<name>A0A1I7XPM5_HETBA</name>
<dbReference type="InterPro" id="IPR004313">
    <property type="entry name" value="ARD"/>
</dbReference>
<dbReference type="WBParaSite" id="Hba_19737">
    <property type="protein sequence ID" value="Hba_19737"/>
    <property type="gene ID" value="Hba_19737"/>
</dbReference>
<keyword evidence="1" id="KW-1185">Reference proteome</keyword>
<reference evidence="2" key="1">
    <citation type="submission" date="2016-11" db="UniProtKB">
        <authorList>
            <consortium name="WormBaseParasite"/>
        </authorList>
    </citation>
    <scope>IDENTIFICATION</scope>
</reference>
<dbReference type="Proteomes" id="UP000095283">
    <property type="component" value="Unplaced"/>
</dbReference>
<protein>
    <submittedName>
        <fullName evidence="2">Uncharacterized protein</fullName>
    </submittedName>
</protein>
<sequence length="68" mass="7916">MVQIWQMEPYPCGDPRLPHHVFPPKLITPDDLSKRTGTLYWKSRVSRLVVTTKTELCCTEHYANDDLS</sequence>
<evidence type="ECO:0000313" key="2">
    <source>
        <dbReference type="WBParaSite" id="Hba_19737"/>
    </source>
</evidence>
<accession>A0A1I7XPM5</accession>
<dbReference type="InterPro" id="IPR014710">
    <property type="entry name" value="RmlC-like_jellyroll"/>
</dbReference>
<dbReference type="Gene3D" id="2.60.120.10">
    <property type="entry name" value="Jelly Rolls"/>
    <property type="match status" value="1"/>
</dbReference>
<proteinExistence type="predicted"/>
<dbReference type="AlphaFoldDB" id="A0A1I7XPM5"/>
<dbReference type="Pfam" id="PF03079">
    <property type="entry name" value="ARD"/>
    <property type="match status" value="1"/>
</dbReference>
<dbReference type="GO" id="GO:0010309">
    <property type="term" value="F:acireductone dioxygenase [iron(II)-requiring] activity"/>
    <property type="evidence" value="ECO:0007669"/>
    <property type="project" value="InterPro"/>
</dbReference>
<organism evidence="1 2">
    <name type="scientific">Heterorhabditis bacteriophora</name>
    <name type="common">Entomopathogenic nematode worm</name>
    <dbReference type="NCBI Taxonomy" id="37862"/>
    <lineage>
        <taxon>Eukaryota</taxon>
        <taxon>Metazoa</taxon>
        <taxon>Ecdysozoa</taxon>
        <taxon>Nematoda</taxon>
        <taxon>Chromadorea</taxon>
        <taxon>Rhabditida</taxon>
        <taxon>Rhabditina</taxon>
        <taxon>Rhabditomorpha</taxon>
        <taxon>Strongyloidea</taxon>
        <taxon>Heterorhabditidae</taxon>
        <taxon>Heterorhabditis</taxon>
    </lineage>
</organism>
<evidence type="ECO:0000313" key="1">
    <source>
        <dbReference type="Proteomes" id="UP000095283"/>
    </source>
</evidence>